<dbReference type="Gene3D" id="3.30.9.10">
    <property type="entry name" value="D-Amino Acid Oxidase, subunit A, domain 2"/>
    <property type="match status" value="1"/>
</dbReference>
<keyword evidence="3" id="KW-0408">Iron</keyword>
<keyword evidence="1" id="KW-0001">2Fe-2S</keyword>
<dbReference type="InterPro" id="IPR036922">
    <property type="entry name" value="Rieske_2Fe-2S_sf"/>
</dbReference>
<protein>
    <submittedName>
        <fullName evidence="7">FAD-dependent oxidoreductase</fullName>
    </submittedName>
</protein>
<evidence type="ECO:0000256" key="2">
    <source>
        <dbReference type="ARBA" id="ARBA00022723"/>
    </source>
</evidence>
<keyword evidence="8" id="KW-1185">Reference proteome</keyword>
<dbReference type="InterPro" id="IPR005805">
    <property type="entry name" value="Rieske_Fe-S_prot_C"/>
</dbReference>
<dbReference type="Proteomes" id="UP001501469">
    <property type="component" value="Unassembled WGS sequence"/>
</dbReference>
<dbReference type="InterPro" id="IPR036188">
    <property type="entry name" value="FAD/NAD-bd_sf"/>
</dbReference>
<evidence type="ECO:0000256" key="3">
    <source>
        <dbReference type="ARBA" id="ARBA00023004"/>
    </source>
</evidence>
<dbReference type="RefSeq" id="WP_345057905.1">
    <property type="nucleotide sequence ID" value="NZ_BAABDK010000030.1"/>
</dbReference>
<comment type="caution">
    <text evidence="7">The sequence shown here is derived from an EMBL/GenBank/DDBJ whole genome shotgun (WGS) entry which is preliminary data.</text>
</comment>
<dbReference type="PANTHER" id="PTHR13847:SF281">
    <property type="entry name" value="FAD DEPENDENT OXIDOREDUCTASE DOMAIN-CONTAINING PROTEIN"/>
    <property type="match status" value="1"/>
</dbReference>
<dbReference type="InterPro" id="IPR017941">
    <property type="entry name" value="Rieske_2Fe-2S"/>
</dbReference>
<dbReference type="PANTHER" id="PTHR13847">
    <property type="entry name" value="SARCOSINE DEHYDROGENASE-RELATED"/>
    <property type="match status" value="1"/>
</dbReference>
<evidence type="ECO:0000256" key="1">
    <source>
        <dbReference type="ARBA" id="ARBA00022714"/>
    </source>
</evidence>
<dbReference type="PRINTS" id="PR00162">
    <property type="entry name" value="RIESKE"/>
</dbReference>
<keyword evidence="2" id="KW-0479">Metal-binding</keyword>
<evidence type="ECO:0000256" key="5">
    <source>
        <dbReference type="ARBA" id="ARBA00023157"/>
    </source>
</evidence>
<accession>A0ABP7UNS5</accession>
<dbReference type="Pfam" id="PF01266">
    <property type="entry name" value="DAO"/>
    <property type="match status" value="1"/>
</dbReference>
<dbReference type="InterPro" id="IPR038010">
    <property type="entry name" value="YhfW_C"/>
</dbReference>
<dbReference type="PROSITE" id="PS51296">
    <property type="entry name" value="RIESKE"/>
    <property type="match status" value="1"/>
</dbReference>
<dbReference type="SUPFAM" id="SSF50022">
    <property type="entry name" value="ISP domain"/>
    <property type="match status" value="1"/>
</dbReference>
<sequence length="524" mass="56527">MPTHLPNPARTSGLTATSWFGTAPALPTFAPLSEHTTADVVIVGAGIAGLTTAYLLGREGVKALVLEDGEVASGESGRTTAHLSNALDDRYTTLENLFGQQGARLAADSHTVAIATIEGIVAKEKIDCDFTRLDGYLFLPKNGKSQELSDELAAAHRAGLTQVEHLSEAGTTGFEPGECLRWPQQGQFHILKYLAGLAAAIVRQGGRICTHTHVEEVHGGSESRVVTAAGHVATATKAIVVATNTPFNDRVVMHTKQAAYRTYVVAARVPKGSITKALYWDTADPYHYVRLQEVPAGPRGGQTDYDLLIVGGEDHKTGQDDHPEARLRCLEEWTRTRFPAVRDFEYRWSGQVMEPQDGLAFAGRNPLDSDNVFIITGDSGHGMTHSTLGAQLIADLVQGRPNPWTELYDPRRITLKRESAQEFIRENVNVALEYVELLTGGDVKTTDEIAAGEGAVLRRGLSKVAVYKDSQGATHECSAICPHLGCVVHWNNLEKSWDCPCHGSRFTALGELLNGPANSGLAPA</sequence>
<dbReference type="Gene3D" id="3.50.50.60">
    <property type="entry name" value="FAD/NAD(P)-binding domain"/>
    <property type="match status" value="1"/>
</dbReference>
<evidence type="ECO:0000259" key="6">
    <source>
        <dbReference type="PROSITE" id="PS51296"/>
    </source>
</evidence>
<evidence type="ECO:0000313" key="7">
    <source>
        <dbReference type="EMBL" id="GAA4048625.1"/>
    </source>
</evidence>
<name>A0ABP7UNS5_9BACT</name>
<evidence type="ECO:0000256" key="4">
    <source>
        <dbReference type="ARBA" id="ARBA00023014"/>
    </source>
</evidence>
<proteinExistence type="predicted"/>
<feature type="domain" description="Rieske" evidence="6">
    <location>
        <begin position="441"/>
        <end position="524"/>
    </location>
</feature>
<dbReference type="EMBL" id="BAABDK010000030">
    <property type="protein sequence ID" value="GAA4048625.1"/>
    <property type="molecule type" value="Genomic_DNA"/>
</dbReference>
<organism evidence="7 8">
    <name type="scientific">Hymenobacter glaciei</name>
    <dbReference type="NCBI Taxonomy" id="877209"/>
    <lineage>
        <taxon>Bacteria</taxon>
        <taxon>Pseudomonadati</taxon>
        <taxon>Bacteroidota</taxon>
        <taxon>Cytophagia</taxon>
        <taxon>Cytophagales</taxon>
        <taxon>Hymenobacteraceae</taxon>
        <taxon>Hymenobacter</taxon>
    </lineage>
</organism>
<keyword evidence="4" id="KW-0411">Iron-sulfur</keyword>
<gene>
    <name evidence="7" type="ORF">GCM10022409_38850</name>
</gene>
<evidence type="ECO:0000313" key="8">
    <source>
        <dbReference type="Proteomes" id="UP001501469"/>
    </source>
</evidence>
<reference evidence="8" key="1">
    <citation type="journal article" date="2019" name="Int. J. Syst. Evol. Microbiol.">
        <title>The Global Catalogue of Microorganisms (GCM) 10K type strain sequencing project: providing services to taxonomists for standard genome sequencing and annotation.</title>
        <authorList>
            <consortium name="The Broad Institute Genomics Platform"/>
            <consortium name="The Broad Institute Genome Sequencing Center for Infectious Disease"/>
            <person name="Wu L."/>
            <person name="Ma J."/>
        </authorList>
    </citation>
    <scope>NUCLEOTIDE SEQUENCE [LARGE SCALE GENOMIC DNA]</scope>
    <source>
        <strain evidence="8">JCM 17225</strain>
    </source>
</reference>
<keyword evidence="5" id="KW-1015">Disulfide bond</keyword>
<dbReference type="Gene3D" id="2.102.10.10">
    <property type="entry name" value="Rieske [2Fe-2S] iron-sulphur domain"/>
    <property type="match status" value="1"/>
</dbReference>
<dbReference type="CDD" id="cd03477">
    <property type="entry name" value="Rieske_YhfW_C"/>
    <property type="match status" value="1"/>
</dbReference>
<dbReference type="InterPro" id="IPR006076">
    <property type="entry name" value="FAD-dep_OxRdtase"/>
</dbReference>
<dbReference type="SUPFAM" id="SSF51971">
    <property type="entry name" value="Nucleotide-binding domain"/>
    <property type="match status" value="1"/>
</dbReference>
<dbReference type="Pfam" id="PF00355">
    <property type="entry name" value="Rieske"/>
    <property type="match status" value="1"/>
</dbReference>